<reference evidence="14 15" key="1">
    <citation type="submission" date="2017-08" db="EMBL/GenBank/DDBJ databases">
        <title>Genome sequence of Streptomyces albireticuli NRRL B-1670.</title>
        <authorList>
            <person name="Graham D.E."/>
            <person name="Mahan K.M."/>
            <person name="Klingeman D.M."/>
            <person name="Hettich R.L."/>
            <person name="Parry R.J."/>
            <person name="Spain J.C."/>
        </authorList>
    </citation>
    <scope>NUCLEOTIDE SEQUENCE [LARGE SCALE GENOMIC DNA]</scope>
    <source>
        <strain evidence="14 15">NRRL B-1670</strain>
    </source>
</reference>
<evidence type="ECO:0000256" key="2">
    <source>
        <dbReference type="ARBA" id="ARBA00022670"/>
    </source>
</evidence>
<keyword evidence="2 10" id="KW-0645">Protease</keyword>
<feature type="transmembrane region" description="Helical" evidence="12">
    <location>
        <begin position="147"/>
        <end position="164"/>
    </location>
</feature>
<feature type="compositionally biased region" description="Pro residues" evidence="11">
    <location>
        <begin position="13"/>
        <end position="33"/>
    </location>
</feature>
<feature type="domain" description="Peptidase M48" evidence="13">
    <location>
        <begin position="185"/>
        <end position="357"/>
    </location>
</feature>
<feature type="transmembrane region" description="Helical" evidence="12">
    <location>
        <begin position="318"/>
        <end position="335"/>
    </location>
</feature>
<comment type="cofactor">
    <cofactor evidence="10">
        <name>Zn(2+)</name>
        <dbReference type="ChEBI" id="CHEBI:29105"/>
    </cofactor>
    <text evidence="10">Binds 1 zinc ion per subunit.</text>
</comment>
<dbReference type="GO" id="GO:0046872">
    <property type="term" value="F:metal ion binding"/>
    <property type="evidence" value="ECO:0007669"/>
    <property type="project" value="UniProtKB-KW"/>
</dbReference>
<dbReference type="InterPro" id="IPR001915">
    <property type="entry name" value="Peptidase_M48"/>
</dbReference>
<keyword evidence="3 12" id="KW-0812">Transmembrane</keyword>
<evidence type="ECO:0000256" key="10">
    <source>
        <dbReference type="RuleBase" id="RU003983"/>
    </source>
</evidence>
<evidence type="ECO:0000313" key="14">
    <source>
        <dbReference type="EMBL" id="PAU45673.1"/>
    </source>
</evidence>
<accession>A0A2A2CZQ5</accession>
<evidence type="ECO:0000256" key="11">
    <source>
        <dbReference type="SAM" id="MobiDB-lite"/>
    </source>
</evidence>
<keyword evidence="1" id="KW-1003">Cell membrane</keyword>
<protein>
    <submittedName>
        <fullName evidence="14">Peptidase</fullName>
    </submittedName>
</protein>
<feature type="compositionally biased region" description="Pro residues" evidence="11">
    <location>
        <begin position="49"/>
        <end position="59"/>
    </location>
</feature>
<name>A0A2A2CZQ5_9ACTN</name>
<evidence type="ECO:0000256" key="3">
    <source>
        <dbReference type="ARBA" id="ARBA00022692"/>
    </source>
</evidence>
<keyword evidence="6 10" id="KW-0862">Zinc</keyword>
<dbReference type="GO" id="GO:0004222">
    <property type="term" value="F:metalloendopeptidase activity"/>
    <property type="evidence" value="ECO:0007669"/>
    <property type="project" value="InterPro"/>
</dbReference>
<evidence type="ECO:0000259" key="13">
    <source>
        <dbReference type="Pfam" id="PF01435"/>
    </source>
</evidence>
<feature type="compositionally biased region" description="Pro residues" evidence="11">
    <location>
        <begin position="382"/>
        <end position="403"/>
    </location>
</feature>
<feature type="compositionally biased region" description="Pro residues" evidence="11">
    <location>
        <begin position="75"/>
        <end position="91"/>
    </location>
</feature>
<evidence type="ECO:0000256" key="12">
    <source>
        <dbReference type="SAM" id="Phobius"/>
    </source>
</evidence>
<organism evidence="14 15">
    <name type="scientific">Streptomyces albireticuli</name>
    <dbReference type="NCBI Taxonomy" id="1940"/>
    <lineage>
        <taxon>Bacteria</taxon>
        <taxon>Bacillati</taxon>
        <taxon>Actinomycetota</taxon>
        <taxon>Actinomycetes</taxon>
        <taxon>Kitasatosporales</taxon>
        <taxon>Streptomycetaceae</taxon>
        <taxon>Streptomyces</taxon>
    </lineage>
</organism>
<evidence type="ECO:0000256" key="4">
    <source>
        <dbReference type="ARBA" id="ARBA00022723"/>
    </source>
</evidence>
<dbReference type="Gene3D" id="3.30.2010.10">
    <property type="entry name" value="Metalloproteases ('zincins'), catalytic domain"/>
    <property type="match status" value="1"/>
</dbReference>
<comment type="caution">
    <text evidence="14">The sequence shown here is derived from an EMBL/GenBank/DDBJ whole genome shotgun (WGS) entry which is preliminary data.</text>
</comment>
<dbReference type="Pfam" id="PF01435">
    <property type="entry name" value="Peptidase_M48"/>
    <property type="match status" value="1"/>
</dbReference>
<evidence type="ECO:0000256" key="8">
    <source>
        <dbReference type="ARBA" id="ARBA00023049"/>
    </source>
</evidence>
<evidence type="ECO:0000313" key="15">
    <source>
        <dbReference type="Proteomes" id="UP000218944"/>
    </source>
</evidence>
<evidence type="ECO:0000256" key="6">
    <source>
        <dbReference type="ARBA" id="ARBA00022833"/>
    </source>
</evidence>
<keyword evidence="7 12" id="KW-1133">Transmembrane helix</keyword>
<proteinExistence type="inferred from homology"/>
<evidence type="ECO:0000256" key="7">
    <source>
        <dbReference type="ARBA" id="ARBA00022989"/>
    </source>
</evidence>
<dbReference type="PANTHER" id="PTHR43221">
    <property type="entry name" value="PROTEASE HTPX"/>
    <property type="match status" value="1"/>
</dbReference>
<dbReference type="InterPro" id="IPR050083">
    <property type="entry name" value="HtpX_protease"/>
</dbReference>
<keyword evidence="4" id="KW-0479">Metal-binding</keyword>
<keyword evidence="8 10" id="KW-0482">Metalloprotease</keyword>
<keyword evidence="5 10" id="KW-0378">Hydrolase</keyword>
<evidence type="ECO:0000256" key="5">
    <source>
        <dbReference type="ARBA" id="ARBA00022801"/>
    </source>
</evidence>
<keyword evidence="9 12" id="KW-0472">Membrane</keyword>
<evidence type="ECO:0000256" key="9">
    <source>
        <dbReference type="ARBA" id="ARBA00023136"/>
    </source>
</evidence>
<evidence type="ECO:0000256" key="1">
    <source>
        <dbReference type="ARBA" id="ARBA00022475"/>
    </source>
</evidence>
<dbReference type="Proteomes" id="UP000218944">
    <property type="component" value="Unassembled WGS sequence"/>
</dbReference>
<feature type="region of interest" description="Disordered" evidence="11">
    <location>
        <begin position="382"/>
        <end position="406"/>
    </location>
</feature>
<feature type="region of interest" description="Disordered" evidence="11">
    <location>
        <begin position="1"/>
        <end position="100"/>
    </location>
</feature>
<dbReference type="AlphaFoldDB" id="A0A2A2CZQ5"/>
<dbReference type="GO" id="GO:0006508">
    <property type="term" value="P:proteolysis"/>
    <property type="evidence" value="ECO:0007669"/>
    <property type="project" value="UniProtKB-KW"/>
</dbReference>
<feature type="transmembrane region" description="Helical" evidence="12">
    <location>
        <begin position="120"/>
        <end position="141"/>
    </location>
</feature>
<feature type="transmembrane region" description="Helical" evidence="12">
    <location>
        <begin position="293"/>
        <end position="312"/>
    </location>
</feature>
<dbReference type="PANTHER" id="PTHR43221:SF2">
    <property type="entry name" value="PROTEASE HTPX HOMOLOG"/>
    <property type="match status" value="1"/>
</dbReference>
<keyword evidence="15" id="KW-1185">Reference proteome</keyword>
<dbReference type="EMBL" id="NSJV01000546">
    <property type="protein sequence ID" value="PAU45673.1"/>
    <property type="molecule type" value="Genomic_DNA"/>
</dbReference>
<sequence>MAPPAYPRATVPPAYPDPGEPPSYPGDVPPPAYPGDTAPQPYPNDTEPPAYPGDEPPYPGEDLGTNTPAARTPAAAPPPHPEAPPTPPATAPHPHHDDLTLQSGRKHLKAHQRGVDGASLAQLVMSLPVALISLSVVFFAFSLVNAALGLIMAAAWLLSGPLVFHRPAEAAIARYLLGMRRPTPEEAHRLGAVWAEVTRRAGVSRSTYELWVQERAELNATAAAGHIVAVTRHAMDRLPNSQLAAVLAHELGHHVGGHTWAGMLADWYALPARTIWRWIRTGLARLLRSKSKANVACGGCLTLLLLQFLYILTFQESMWWLVLPLVAAPVLIAWLHRRAEFRADDYAAGLGFGDELMTVLATEHRAWSAPDVPAPVPPHFLPPGAPPMPPPMPPQAVPVPQPPRSAHTNFEARLQHLRREAAERP</sequence>
<comment type="similarity">
    <text evidence="10">Belongs to the peptidase M48 family.</text>
</comment>
<gene>
    <name evidence="14" type="ORF">CK936_28210</name>
</gene>